<dbReference type="AlphaFoldDB" id="A0A855SI20"/>
<sequence>MAQAVIPFSFESYLQKKLAAGEAVTLNKIVLANIPDLDISQPIPRNTGLPESQYIVHEQVVDQVGKVNTNALAYSIVMDTQVGDFTFNAMYLIDKDDRASVGMIVWKLPEDKTATNAQAGTTGNSLVKSMLMEYDGAAQAAAITVDAATWQIDYSARLIGMDEDLRKQALDIYGHDAFIDDGFSVSKATNTDEYHVHVGLGYIGGLRAELSQQQVLTIANKPMSIYAVVSRQGSVLGAWQNTVAIRTSEIPLSDHETDGVQYYVAKIADINSDGSVVDIRTPSPADAAQGLPYNPNRVYFPYDTCTTIVNGKRMVWECYHNQPIKNKTPDDPKHRHDGWTDNSKPFYWIPKMGGRIGMPFYWLSEEAPEEAVMEIGADLPVAVYWRLAECYPHLIKGNVINTGDVRGVFIRNLDLSRRLDNKRQLNSYQDDEFKSHNHTISENATDPEFGTAGGGATIQISNPLGAGCKTNFSGGSETRPKNIARAMAIFI</sequence>
<accession>A0A855SI20</accession>
<comment type="caution">
    <text evidence="3">The sequence shown here is derived from an EMBL/GenBank/DDBJ whole genome shotgun (WGS) entry which is preliminary data.</text>
</comment>
<evidence type="ECO:0000313" key="3">
    <source>
        <dbReference type="EMBL" id="PSX08583.1"/>
    </source>
</evidence>
<dbReference type="InterPro" id="IPR022225">
    <property type="entry name" value="Phage_tail_fibre_N"/>
</dbReference>
<evidence type="ECO:0000259" key="2">
    <source>
        <dbReference type="Pfam" id="PF12571"/>
    </source>
</evidence>
<reference evidence="3 4" key="1">
    <citation type="submission" date="2018-01" db="EMBL/GenBank/DDBJ databases">
        <title>Whole genome sequencing of Histamine producing bacteria.</title>
        <authorList>
            <person name="Butler K."/>
        </authorList>
    </citation>
    <scope>NUCLEOTIDE SEQUENCE [LARGE SCALE GENOMIC DNA]</scope>
    <source>
        <strain evidence="3 4">A2-1</strain>
    </source>
</reference>
<dbReference type="Proteomes" id="UP000241440">
    <property type="component" value="Unassembled WGS sequence"/>
</dbReference>
<name>A0A855SI20_PHOAN</name>
<dbReference type="EMBL" id="PYOY01000002">
    <property type="protein sequence ID" value="PSX08583.1"/>
    <property type="molecule type" value="Genomic_DNA"/>
</dbReference>
<dbReference type="SUPFAM" id="SSF88874">
    <property type="entry name" value="Receptor-binding domain of short tail fibre protein gp12"/>
    <property type="match status" value="1"/>
</dbReference>
<dbReference type="GeneID" id="61230110"/>
<feature type="domain" description="Phage tail fibre protein N-terminal" evidence="2">
    <location>
        <begin position="5"/>
        <end position="160"/>
    </location>
</feature>
<protein>
    <submittedName>
        <fullName evidence="3">Phage tail protein</fullName>
    </submittedName>
</protein>
<dbReference type="Pfam" id="PF12571">
    <property type="entry name" value="Phage_tail_fib"/>
    <property type="match status" value="1"/>
</dbReference>
<evidence type="ECO:0000313" key="4">
    <source>
        <dbReference type="Proteomes" id="UP000241440"/>
    </source>
</evidence>
<organism evidence="3 4">
    <name type="scientific">Photobacterium angustum</name>
    <dbReference type="NCBI Taxonomy" id="661"/>
    <lineage>
        <taxon>Bacteria</taxon>
        <taxon>Pseudomonadati</taxon>
        <taxon>Pseudomonadota</taxon>
        <taxon>Gammaproteobacteria</taxon>
        <taxon>Vibrionales</taxon>
        <taxon>Vibrionaceae</taxon>
        <taxon>Photobacterium</taxon>
    </lineage>
</organism>
<proteinExistence type="predicted"/>
<feature type="region of interest" description="Disordered" evidence="1">
    <location>
        <begin position="426"/>
        <end position="453"/>
    </location>
</feature>
<gene>
    <name evidence="3" type="ORF">C0W41_05695</name>
</gene>
<dbReference type="RefSeq" id="WP_045082442.1">
    <property type="nucleotide sequence ID" value="NZ_JZSX01000001.1"/>
</dbReference>
<evidence type="ECO:0000256" key="1">
    <source>
        <dbReference type="SAM" id="MobiDB-lite"/>
    </source>
</evidence>